<protein>
    <recommendedName>
        <fullName evidence="4">DUF3618 domain-containing protein</fullName>
    </recommendedName>
</protein>
<reference evidence="3" key="1">
    <citation type="journal article" date="2019" name="Int. J. Syst. Evol. Microbiol.">
        <title>The Global Catalogue of Microorganisms (GCM) 10K type strain sequencing project: providing services to taxonomists for standard genome sequencing and annotation.</title>
        <authorList>
            <consortium name="The Broad Institute Genomics Platform"/>
            <consortium name="The Broad Institute Genome Sequencing Center for Infectious Disease"/>
            <person name="Wu L."/>
            <person name="Ma J."/>
        </authorList>
    </citation>
    <scope>NUCLEOTIDE SEQUENCE [LARGE SCALE GENOMIC DNA]</scope>
    <source>
        <strain evidence="3">JCM 17459</strain>
    </source>
</reference>
<feature type="compositionally biased region" description="Low complexity" evidence="1">
    <location>
        <begin position="227"/>
        <end position="245"/>
    </location>
</feature>
<sequence>MTQGPTPPTGSVGNPLGEPVPTTSGTTGYSETSGSSSTKDAAKQEASHLAHTAGQDAQQVKETAKETAKDTVAEAKGQARYAVAEAKYQARDLFDQTRREVTDQSSQQQRRLAGGLRSFSGELDSLASGTAQEGLAADLARQASSYADKVGRWLDEREPADVLDEVTRYARRHPGTFIAIAAGLGLLAGRVARSLKDESAEGTGTARGAYAPPSYPPVSTYPPAPAPDYGTEYQPGYGTPTTGTTGVAGGAYGAQPGTSATGTQGGVYGTEPGTYGTGETFGTGEQR</sequence>
<keyword evidence="3" id="KW-1185">Reference proteome</keyword>
<accession>A0ABP8EP49</accession>
<feature type="region of interest" description="Disordered" evidence="1">
    <location>
        <begin position="223"/>
        <end position="287"/>
    </location>
</feature>
<evidence type="ECO:0000256" key="1">
    <source>
        <dbReference type="SAM" id="MobiDB-lite"/>
    </source>
</evidence>
<gene>
    <name evidence="2" type="ORF">GCM10022262_00810</name>
</gene>
<evidence type="ECO:0008006" key="4">
    <source>
        <dbReference type="Google" id="ProtNLM"/>
    </source>
</evidence>
<feature type="compositionally biased region" description="Basic and acidic residues" evidence="1">
    <location>
        <begin position="62"/>
        <end position="73"/>
    </location>
</feature>
<evidence type="ECO:0000313" key="3">
    <source>
        <dbReference type="Proteomes" id="UP001499841"/>
    </source>
</evidence>
<proteinExistence type="predicted"/>
<comment type="caution">
    <text evidence="2">The sequence shown here is derived from an EMBL/GenBank/DDBJ whole genome shotgun (WGS) entry which is preliminary data.</text>
</comment>
<name>A0ABP8EP49_9MICO</name>
<dbReference type="Proteomes" id="UP001499841">
    <property type="component" value="Unassembled WGS sequence"/>
</dbReference>
<feature type="compositionally biased region" description="Low complexity" evidence="1">
    <location>
        <begin position="22"/>
        <end position="38"/>
    </location>
</feature>
<organism evidence="2 3">
    <name type="scientific">Georgenia daeguensis</name>
    <dbReference type="NCBI Taxonomy" id="908355"/>
    <lineage>
        <taxon>Bacteria</taxon>
        <taxon>Bacillati</taxon>
        <taxon>Actinomycetota</taxon>
        <taxon>Actinomycetes</taxon>
        <taxon>Micrococcales</taxon>
        <taxon>Bogoriellaceae</taxon>
        <taxon>Georgenia</taxon>
    </lineage>
</organism>
<evidence type="ECO:0000313" key="2">
    <source>
        <dbReference type="EMBL" id="GAA4285722.1"/>
    </source>
</evidence>
<dbReference type="RefSeq" id="WP_345036381.1">
    <property type="nucleotide sequence ID" value="NZ_BAABBA010000001.1"/>
</dbReference>
<dbReference type="EMBL" id="BAABBA010000001">
    <property type="protein sequence ID" value="GAA4285722.1"/>
    <property type="molecule type" value="Genomic_DNA"/>
</dbReference>
<feature type="region of interest" description="Disordered" evidence="1">
    <location>
        <begin position="1"/>
        <end position="74"/>
    </location>
</feature>